<feature type="transmembrane region" description="Helical" evidence="1">
    <location>
        <begin position="12"/>
        <end position="31"/>
    </location>
</feature>
<sequence length="283" mass="32347">MDVMVVAQFYAYVFQGFFITISSGLLTYVIIINKTLRKSYKIIAWQTFVGTLMGASQMMAGIARLVTLYTGQEQLRSKKYCVLMPWNLVAFWAEPMVAICLLMVSIDRLLAVIMPIVYYKRSASLQNIQIIMWNIMMLSITSVSWYFSLMDNNQILSPFCWTSDAMFPVFNSLTLLVMIATSISSVILYVTVFILSRKRGVRPGDNQQFGGTFHQQQRRLTVTLGISCIFTLVLYVLPRVKQSEVFVEVPFSDTFATSPCFYSCVQKLKVQNRLKSFETIEVV</sequence>
<reference evidence="3" key="1">
    <citation type="submission" date="2017-02" db="UniProtKB">
        <authorList>
            <consortium name="WormBaseParasite"/>
        </authorList>
    </citation>
    <scope>IDENTIFICATION</scope>
</reference>
<name>A0A0M3HF43_ASCLU</name>
<feature type="transmembrane region" description="Helical" evidence="1">
    <location>
        <begin position="169"/>
        <end position="195"/>
    </location>
</feature>
<feature type="transmembrane region" description="Helical" evidence="1">
    <location>
        <begin position="43"/>
        <end position="69"/>
    </location>
</feature>
<dbReference type="Gene3D" id="1.20.1070.10">
    <property type="entry name" value="Rhodopsin 7-helix transmembrane proteins"/>
    <property type="match status" value="1"/>
</dbReference>
<dbReference type="Pfam" id="PF10320">
    <property type="entry name" value="7TM_GPCR_Srsx"/>
    <property type="match status" value="1"/>
</dbReference>
<feature type="transmembrane region" description="Helical" evidence="1">
    <location>
        <begin position="130"/>
        <end position="149"/>
    </location>
</feature>
<proteinExistence type="predicted"/>
<dbReference type="WBParaSite" id="ALUE_0000013801-mRNA-1">
    <property type="protein sequence ID" value="ALUE_0000013801-mRNA-1"/>
    <property type="gene ID" value="ALUE_0000013801"/>
</dbReference>
<keyword evidence="1" id="KW-0472">Membrane</keyword>
<dbReference type="SUPFAM" id="SSF81321">
    <property type="entry name" value="Family A G protein-coupled receptor-like"/>
    <property type="match status" value="1"/>
</dbReference>
<protein>
    <submittedName>
        <fullName evidence="3">G_PROTEIN_RECEP_F1_2 domain-containing protein</fullName>
    </submittedName>
</protein>
<accession>A0A0M3HF43</accession>
<evidence type="ECO:0000313" key="2">
    <source>
        <dbReference type="Proteomes" id="UP000036681"/>
    </source>
</evidence>
<organism evidence="2 3">
    <name type="scientific">Ascaris lumbricoides</name>
    <name type="common">Giant roundworm</name>
    <dbReference type="NCBI Taxonomy" id="6252"/>
    <lineage>
        <taxon>Eukaryota</taxon>
        <taxon>Metazoa</taxon>
        <taxon>Ecdysozoa</taxon>
        <taxon>Nematoda</taxon>
        <taxon>Chromadorea</taxon>
        <taxon>Rhabditida</taxon>
        <taxon>Spirurina</taxon>
        <taxon>Ascaridomorpha</taxon>
        <taxon>Ascaridoidea</taxon>
        <taxon>Ascarididae</taxon>
        <taxon>Ascaris</taxon>
    </lineage>
</organism>
<dbReference type="InterPro" id="IPR019424">
    <property type="entry name" value="7TM_GPCR_Srsx"/>
</dbReference>
<feature type="transmembrane region" description="Helical" evidence="1">
    <location>
        <begin position="89"/>
        <end position="118"/>
    </location>
</feature>
<evidence type="ECO:0000313" key="3">
    <source>
        <dbReference type="WBParaSite" id="ALUE_0000013801-mRNA-1"/>
    </source>
</evidence>
<keyword evidence="1" id="KW-0812">Transmembrane</keyword>
<dbReference type="Proteomes" id="UP000036681">
    <property type="component" value="Unplaced"/>
</dbReference>
<feature type="transmembrane region" description="Helical" evidence="1">
    <location>
        <begin position="220"/>
        <end position="237"/>
    </location>
</feature>
<keyword evidence="2" id="KW-1185">Reference proteome</keyword>
<evidence type="ECO:0000256" key="1">
    <source>
        <dbReference type="SAM" id="Phobius"/>
    </source>
</evidence>
<dbReference type="AlphaFoldDB" id="A0A0M3HF43"/>
<keyword evidence="1" id="KW-1133">Transmembrane helix</keyword>